<dbReference type="Proteomes" id="UP000037751">
    <property type="component" value="Unassembled WGS sequence"/>
</dbReference>
<dbReference type="VEuPathDB" id="FungiDB:Malapachy_3535"/>
<keyword evidence="3" id="KW-1185">Reference proteome</keyword>
<protein>
    <submittedName>
        <fullName evidence="2">Uncharacterized protein</fullName>
    </submittedName>
</protein>
<evidence type="ECO:0000313" key="3">
    <source>
        <dbReference type="Proteomes" id="UP000037751"/>
    </source>
</evidence>
<reference evidence="2 3" key="1">
    <citation type="submission" date="2015-07" db="EMBL/GenBank/DDBJ databases">
        <title>Draft Genome Sequence of Malassezia furfur CBS1878 and Malassezia pachydermatis CBS1879.</title>
        <authorList>
            <person name="Triana S."/>
            <person name="Ohm R."/>
            <person name="Gonzalez A."/>
            <person name="DeCock H."/>
            <person name="Restrepo S."/>
            <person name="Celis A."/>
        </authorList>
    </citation>
    <scope>NUCLEOTIDE SEQUENCE [LARGE SCALE GENOMIC DNA]</scope>
    <source>
        <strain evidence="2 3">CBS 1879</strain>
    </source>
</reference>
<feature type="region of interest" description="Disordered" evidence="1">
    <location>
        <begin position="84"/>
        <end position="116"/>
    </location>
</feature>
<dbReference type="EMBL" id="LGAV01000001">
    <property type="protein sequence ID" value="KOS16154.1"/>
    <property type="molecule type" value="Genomic_DNA"/>
</dbReference>
<dbReference type="AlphaFoldDB" id="A0A0M8MX94"/>
<gene>
    <name evidence="2" type="ORF">Malapachy_3535</name>
</gene>
<dbReference type="RefSeq" id="XP_017993786.1">
    <property type="nucleotide sequence ID" value="XM_018138003.1"/>
</dbReference>
<sequence>MSVRQLKEQVLSVLRTSKQPTDDVLGKPFSDATPDDLELYVAREDAYVPLAAQAESSQRADDGTPLCMHCHLEEGMAVYVGFRAPEQDAPGDPMVQEPSLDDDVEDMDAMPPSSPP</sequence>
<name>A0A0M8MX94_9BASI</name>
<dbReference type="GeneID" id="28729879"/>
<proteinExistence type="predicted"/>
<evidence type="ECO:0000256" key="1">
    <source>
        <dbReference type="SAM" id="MobiDB-lite"/>
    </source>
</evidence>
<feature type="compositionally biased region" description="Acidic residues" evidence="1">
    <location>
        <begin position="99"/>
        <end position="108"/>
    </location>
</feature>
<organism evidence="2 3">
    <name type="scientific">Malassezia pachydermatis</name>
    <dbReference type="NCBI Taxonomy" id="77020"/>
    <lineage>
        <taxon>Eukaryota</taxon>
        <taxon>Fungi</taxon>
        <taxon>Dikarya</taxon>
        <taxon>Basidiomycota</taxon>
        <taxon>Ustilaginomycotina</taxon>
        <taxon>Malasseziomycetes</taxon>
        <taxon>Malasseziales</taxon>
        <taxon>Malasseziaceae</taxon>
        <taxon>Malassezia</taxon>
    </lineage>
</organism>
<dbReference type="OrthoDB" id="3351674at2759"/>
<accession>A0A0M8MX94</accession>
<comment type="caution">
    <text evidence="2">The sequence shown here is derived from an EMBL/GenBank/DDBJ whole genome shotgun (WGS) entry which is preliminary data.</text>
</comment>
<evidence type="ECO:0000313" key="2">
    <source>
        <dbReference type="EMBL" id="KOS16154.1"/>
    </source>
</evidence>